<dbReference type="OrthoDB" id="1439867at2"/>
<accession>A0A2S6IQW2</accession>
<reference evidence="2 3" key="1">
    <citation type="submission" date="2018-02" db="EMBL/GenBank/DDBJ databases">
        <title>Genomic Encyclopedia of Archaeal and Bacterial Type Strains, Phase II (KMG-II): from individual species to whole genera.</title>
        <authorList>
            <person name="Goeker M."/>
        </authorList>
    </citation>
    <scope>NUCLEOTIDE SEQUENCE [LARGE SCALE GENOMIC DNA]</scope>
    <source>
        <strain evidence="2 3">DSM 16809</strain>
    </source>
</reference>
<keyword evidence="1" id="KW-0812">Transmembrane</keyword>
<feature type="transmembrane region" description="Helical" evidence="1">
    <location>
        <begin position="236"/>
        <end position="265"/>
    </location>
</feature>
<comment type="caution">
    <text evidence="2">The sequence shown here is derived from an EMBL/GenBank/DDBJ whole genome shotgun (WGS) entry which is preliminary data.</text>
</comment>
<feature type="transmembrane region" description="Helical" evidence="1">
    <location>
        <begin position="12"/>
        <end position="30"/>
    </location>
</feature>
<evidence type="ECO:0000256" key="1">
    <source>
        <dbReference type="SAM" id="Phobius"/>
    </source>
</evidence>
<evidence type="ECO:0000313" key="2">
    <source>
        <dbReference type="EMBL" id="PPK96643.1"/>
    </source>
</evidence>
<feature type="transmembrane region" description="Helical" evidence="1">
    <location>
        <begin position="155"/>
        <end position="176"/>
    </location>
</feature>
<name>A0A2S6IQW2_9FLAO</name>
<dbReference type="RefSeq" id="WP_146080357.1">
    <property type="nucleotide sequence ID" value="NZ_MQVW01000027.1"/>
</dbReference>
<proteinExistence type="predicted"/>
<keyword evidence="3" id="KW-1185">Reference proteome</keyword>
<dbReference type="EMBL" id="PTJE01000001">
    <property type="protein sequence ID" value="PPK96643.1"/>
    <property type="molecule type" value="Genomic_DNA"/>
</dbReference>
<gene>
    <name evidence="2" type="ORF">LY01_00466</name>
</gene>
<evidence type="ECO:0000313" key="3">
    <source>
        <dbReference type="Proteomes" id="UP000239002"/>
    </source>
</evidence>
<keyword evidence="1" id="KW-1133">Transmembrane helix</keyword>
<feature type="transmembrane region" description="Helical" evidence="1">
    <location>
        <begin position="121"/>
        <end position="149"/>
    </location>
</feature>
<feature type="transmembrane region" description="Helical" evidence="1">
    <location>
        <begin position="197"/>
        <end position="224"/>
    </location>
</feature>
<organism evidence="2 3">
    <name type="scientific">Nonlabens xylanidelens</name>
    <dbReference type="NCBI Taxonomy" id="191564"/>
    <lineage>
        <taxon>Bacteria</taxon>
        <taxon>Pseudomonadati</taxon>
        <taxon>Bacteroidota</taxon>
        <taxon>Flavobacteriia</taxon>
        <taxon>Flavobacteriales</taxon>
        <taxon>Flavobacteriaceae</taxon>
        <taxon>Nonlabens</taxon>
    </lineage>
</organism>
<feature type="transmembrane region" description="Helical" evidence="1">
    <location>
        <begin position="39"/>
        <end position="58"/>
    </location>
</feature>
<dbReference type="Proteomes" id="UP000239002">
    <property type="component" value="Unassembled WGS sequence"/>
</dbReference>
<sequence length="298" mass="34383">MLSSFFKTSKPIHYIITFLMVAIMVGYFVIDHPFLGWKYIWISVLAMASIAIFQFITLKNELTHNNSFSLWIYSCLLVIGLVYFSDMQIFIAYTCILLALRRLLSMRTRRGLVRKIFDASLWVSLATVFHSWSALFFIVIFLSIVIYAFKNINYWTLPFIAIACVSILTFTLDQYIGTNFFLRIFNKFDLSFYYINFEIDVLFAVSSIVSSLGLIMSIALLFGFPKISISARSRFSVLGFSGICGFLFFVMNGSALLLIPLLSIFIARMVQETENKIVKESLLWIPFITMVVLFILRF</sequence>
<dbReference type="AlphaFoldDB" id="A0A2S6IQW2"/>
<feature type="transmembrane region" description="Helical" evidence="1">
    <location>
        <begin position="277"/>
        <end position="296"/>
    </location>
</feature>
<feature type="transmembrane region" description="Helical" evidence="1">
    <location>
        <begin position="70"/>
        <end position="100"/>
    </location>
</feature>
<keyword evidence="1" id="KW-0472">Membrane</keyword>
<protein>
    <submittedName>
        <fullName evidence="2">Uncharacterized protein</fullName>
    </submittedName>
</protein>